<gene>
    <name evidence="1" type="ORF">Vadar_019600</name>
</gene>
<sequence length="413" mass="46130">MHHGGYWGGTSGYDYIGGSVNFFDKCHSDELSIFELWHMVRELGYEFEAIDFCIEGGGGAGSKIKSDADVLGLSKLVNGDRVVKVYSIIEIDNYFATQFFSQCDNIPTPNVTSISPGSKRTTNNTPKTKKATTISPRSKKTITSTPVSKKTTNKRSVGPVVITSSSPVSGTTTMPPSKGKAQSATIVDNPVPTRYSKQRILKNKSKYDEKLFEENIDTDEDDAGLCGPTNTANYESIVEELRDVDGYCGSSSDDLDSLCTSSDEDGVKPKKKHKVFNDQTDMENPVFMVGMEFKSHSQFRDAVKEIKTHTPQHKCIRSYDVSWVSSSWIVNKYWNRIRNNPTWPVASLHTTIQQEWTCKVDIQKVYRAKRKALNIIHGSATEQFAQLWGYVEEIRQCNPSTTIKIQMKPVPGP</sequence>
<reference evidence="1 2" key="1">
    <citation type="journal article" date="2021" name="Hortic Res">
        <title>High-quality reference genome and annotation aids understanding of berry development for evergreen blueberry (Vaccinium darrowii).</title>
        <authorList>
            <person name="Yu J."/>
            <person name="Hulse-Kemp A.M."/>
            <person name="Babiker E."/>
            <person name="Staton M."/>
        </authorList>
    </citation>
    <scope>NUCLEOTIDE SEQUENCE [LARGE SCALE GENOMIC DNA]</scope>
    <source>
        <strain evidence="2">cv. NJ 8807/NJ 8810</strain>
        <tissue evidence="1">Young leaf</tissue>
    </source>
</reference>
<evidence type="ECO:0000313" key="2">
    <source>
        <dbReference type="Proteomes" id="UP000828048"/>
    </source>
</evidence>
<dbReference type="EMBL" id="CM037159">
    <property type="protein sequence ID" value="KAH7866379.1"/>
    <property type="molecule type" value="Genomic_DNA"/>
</dbReference>
<organism evidence="1 2">
    <name type="scientific">Vaccinium darrowii</name>
    <dbReference type="NCBI Taxonomy" id="229202"/>
    <lineage>
        <taxon>Eukaryota</taxon>
        <taxon>Viridiplantae</taxon>
        <taxon>Streptophyta</taxon>
        <taxon>Embryophyta</taxon>
        <taxon>Tracheophyta</taxon>
        <taxon>Spermatophyta</taxon>
        <taxon>Magnoliopsida</taxon>
        <taxon>eudicotyledons</taxon>
        <taxon>Gunneridae</taxon>
        <taxon>Pentapetalae</taxon>
        <taxon>asterids</taxon>
        <taxon>Ericales</taxon>
        <taxon>Ericaceae</taxon>
        <taxon>Vaccinioideae</taxon>
        <taxon>Vaccinieae</taxon>
        <taxon>Vaccinium</taxon>
    </lineage>
</organism>
<proteinExistence type="predicted"/>
<comment type="caution">
    <text evidence="1">The sequence shown here is derived from an EMBL/GenBank/DDBJ whole genome shotgun (WGS) entry which is preliminary data.</text>
</comment>
<protein>
    <submittedName>
        <fullName evidence="1">Uncharacterized protein</fullName>
    </submittedName>
</protein>
<dbReference type="Proteomes" id="UP000828048">
    <property type="component" value="Chromosome 9"/>
</dbReference>
<evidence type="ECO:0000313" key="1">
    <source>
        <dbReference type="EMBL" id="KAH7866379.1"/>
    </source>
</evidence>
<name>A0ACB7ZLN4_9ERIC</name>
<accession>A0ACB7ZLN4</accession>
<keyword evidence="2" id="KW-1185">Reference proteome</keyword>